<accession>A0A485KL71</accession>
<dbReference type="EMBL" id="VJMH01005115">
    <property type="protein sequence ID" value="KAF0700635.1"/>
    <property type="molecule type" value="Genomic_DNA"/>
</dbReference>
<reference evidence="2" key="2">
    <citation type="submission" date="2019-06" db="EMBL/GenBank/DDBJ databases">
        <title>Genomics analysis of Aphanomyces spp. identifies a new class of oomycete effector associated with host adaptation.</title>
        <authorList>
            <person name="Gaulin E."/>
        </authorList>
    </citation>
    <scope>NUCLEOTIDE SEQUENCE</scope>
    <source>
        <strain evidence="2">CBS 578.67</strain>
    </source>
</reference>
<name>A0A485KL71_9STRA</name>
<dbReference type="AlphaFoldDB" id="A0A485KL71"/>
<evidence type="ECO:0000313" key="3">
    <source>
        <dbReference type="EMBL" id="VFT85699.1"/>
    </source>
</evidence>
<dbReference type="Proteomes" id="UP000332933">
    <property type="component" value="Unassembled WGS sequence"/>
</dbReference>
<sequence length="119" mass="13518">MSIRIGEIHCPIVNQDYPINRCLFCGGKSYCHEHVTFNAYPKDARCPIVMPTRADGKNSPNKNKQRRGSDSSTASSSTTTSRRGSLEVEEWQFEDDTCYDWTPLPHHSMASMSYDVMTH</sequence>
<gene>
    <name evidence="3" type="primary">Aste57867_8813</name>
    <name evidence="2" type="ORF">As57867_008778</name>
    <name evidence="3" type="ORF">ASTE57867_8813</name>
</gene>
<evidence type="ECO:0000313" key="4">
    <source>
        <dbReference type="Proteomes" id="UP000332933"/>
    </source>
</evidence>
<reference evidence="3 4" key="1">
    <citation type="submission" date="2019-03" db="EMBL/GenBank/DDBJ databases">
        <authorList>
            <person name="Gaulin E."/>
            <person name="Dumas B."/>
        </authorList>
    </citation>
    <scope>NUCLEOTIDE SEQUENCE [LARGE SCALE GENOMIC DNA]</scope>
    <source>
        <strain evidence="3">CBS 568.67</strain>
    </source>
</reference>
<feature type="compositionally biased region" description="Low complexity" evidence="1">
    <location>
        <begin position="70"/>
        <end position="83"/>
    </location>
</feature>
<dbReference type="EMBL" id="CAADRA010005136">
    <property type="protein sequence ID" value="VFT85699.1"/>
    <property type="molecule type" value="Genomic_DNA"/>
</dbReference>
<proteinExistence type="predicted"/>
<evidence type="ECO:0000313" key="2">
    <source>
        <dbReference type="EMBL" id="KAF0700635.1"/>
    </source>
</evidence>
<protein>
    <submittedName>
        <fullName evidence="3">Aste57867_8813 protein</fullName>
    </submittedName>
</protein>
<evidence type="ECO:0000256" key="1">
    <source>
        <dbReference type="SAM" id="MobiDB-lite"/>
    </source>
</evidence>
<keyword evidence="4" id="KW-1185">Reference proteome</keyword>
<feature type="region of interest" description="Disordered" evidence="1">
    <location>
        <begin position="49"/>
        <end position="88"/>
    </location>
</feature>
<organism evidence="3 4">
    <name type="scientific">Aphanomyces stellatus</name>
    <dbReference type="NCBI Taxonomy" id="120398"/>
    <lineage>
        <taxon>Eukaryota</taxon>
        <taxon>Sar</taxon>
        <taxon>Stramenopiles</taxon>
        <taxon>Oomycota</taxon>
        <taxon>Saprolegniomycetes</taxon>
        <taxon>Saprolegniales</taxon>
        <taxon>Verrucalvaceae</taxon>
        <taxon>Aphanomyces</taxon>
    </lineage>
</organism>